<dbReference type="EMBL" id="FTLG01000050">
    <property type="protein sequence ID" value="SIP72368.1"/>
    <property type="molecule type" value="Genomic_DNA"/>
</dbReference>
<organism evidence="1 2">
    <name type="scientific">Xenorhabdus innexi</name>
    <dbReference type="NCBI Taxonomy" id="290109"/>
    <lineage>
        <taxon>Bacteria</taxon>
        <taxon>Pseudomonadati</taxon>
        <taxon>Pseudomonadota</taxon>
        <taxon>Gammaproteobacteria</taxon>
        <taxon>Enterobacterales</taxon>
        <taxon>Morganellaceae</taxon>
        <taxon>Xenorhabdus</taxon>
    </lineage>
</organism>
<evidence type="ECO:0000313" key="1">
    <source>
        <dbReference type="EMBL" id="SIP72368.1"/>
    </source>
</evidence>
<sequence>MPGCCFSTQRLGYELALYHCHAEKSFRQDLIKITSYQQDNEKNALYITLGMDLMRLK</sequence>
<reference evidence="2" key="1">
    <citation type="submission" date="2016-12" db="EMBL/GenBank/DDBJ databases">
        <authorList>
            <person name="Gaudriault S."/>
        </authorList>
    </citation>
    <scope>NUCLEOTIDE SEQUENCE [LARGE SCALE GENOMIC DNA]</scope>
    <source>
        <strain evidence="2">HGB1681 (deposited as PTA-6826 in the American Type Culture Collection)</strain>
    </source>
</reference>
<name>A0A1N6MU23_9GAMM</name>
<proteinExistence type="predicted"/>
<dbReference type="Proteomes" id="UP000196435">
    <property type="component" value="Unassembled WGS sequence"/>
</dbReference>
<evidence type="ECO:0000313" key="2">
    <source>
        <dbReference type="Proteomes" id="UP000196435"/>
    </source>
</evidence>
<gene>
    <name evidence="1" type="ORF">XIS1_1430046</name>
</gene>
<dbReference type="AlphaFoldDB" id="A0A1N6MU23"/>
<accession>A0A1N6MU23</accession>
<protein>
    <submittedName>
        <fullName evidence="1">Uncharacterized protein</fullName>
    </submittedName>
</protein>